<protein>
    <submittedName>
        <fullName evidence="2">Uncharacterized protein</fullName>
    </submittedName>
</protein>
<feature type="compositionally biased region" description="Basic residues" evidence="1">
    <location>
        <begin position="284"/>
        <end position="296"/>
    </location>
</feature>
<feature type="region of interest" description="Disordered" evidence="1">
    <location>
        <begin position="281"/>
        <end position="303"/>
    </location>
</feature>
<feature type="compositionally biased region" description="Acidic residues" evidence="1">
    <location>
        <begin position="1190"/>
        <end position="1217"/>
    </location>
</feature>
<dbReference type="EMBL" id="KV426059">
    <property type="protein sequence ID" value="KZV89952.1"/>
    <property type="molecule type" value="Genomic_DNA"/>
</dbReference>
<sequence length="1272" mass="144010">MPVHTAAPSPRYAPMKRPVGTMKKPKVNPATSSSSAPDFGDSGGGLNLDFEMVEQDTEGDSNHGAAGPSGSTSNETQPPPETTASGRPQRNRRLPAKVQYIQDILPPDKFLLPEEQPVPDPPPVVPEVPAAPATIPQRVLQISERVRVNLVTAARAVPNVFRLSRLYYGQPQTSVDERARTAEELASEVHRRHTQTETVTASYAPYPNKSSWLLGSWFHSSSPHKSESDFKSLVDVILDPDFQPADIKGTPWARINQELAQTGDTRDDLGRGWKSAPVHIHVPTGRKKSKSKKKRSSTAPGSNVQEVVFDVPNIHYRSLTAVMDQVHGKDPASERFQRVPFKQMWQPHNDQWPQERVYGELYTSDSYIRAHEKLQSSPPEPDCNLPRVLDPWLFASDLMQLADFGHQQLWPVYTWNGAQTKYERAQPSADACHVVAYIEKLPERINKFVSEHHTGKGKKKNTRLLTHLRRELFHACVSLVLEKDPELMKAYYHGRVIVGTDGIARRHYPRFFNYSADYPEKVLLATTRDMGDRPCPRCLVKLKDLSLMGTESDMKTRTENLREDSEERISMVERARHLIYKLGYAVGSKVVEAILKEDSWTPTLNAFSWLVAAGAPSIFRMLNVDLMHEWNLGVWKALFAHLIRILHTQGYDVIVELNRRYREVPTFGNDTIRRFPENVSDMSRMAARDFEDLLLCAIPCFAGLFPPEVDAQVQRLLYRALEWHALAAARQHTDSSLTLLSNATIRLGTAMRHFRDVICPQFKTVETASEVQKRQRAAARAAAQGVEANISIVTGQRPKTFNLDTFKFHSLGDYPALVPEIGTTDSITTQTGELAHRRQKQHYERTSKKDFTRQIVARENQQETLREIGQAHQAETPSRRTRRNEDEIIGDPTVRYHIAKDQDNRVVYGQWSASNDCDTALQDFVPKLLEHCATRLIKAYKGGPPPSLTETVNQLTINRGYIYAHSRLRLNYTTYDVRRAQCTITVGSDKVDVMLLPEESPDQAPDAHPFRYARVHRIFHANVSHPVLSPKPTRLDFLWVRWFRCTTPWNNAWDSDELDKVAFIPANEDDAFGFLDPAQVLRNMHLCPSFHEGRTKEYLGPSIFRPADGDYVSHYVMRFSDRDLVFRFLGLGIGHTGVVPRILRQRQPPVKIDPEPNPPPPPTPPPPPPPPPGTEDESSGDGAGDNGGDMVEEGDEAQAQEDEEVRMEVVTQEEEEAIERHGDSEEEDDDEEEGMGDDAEEEEEEEEEEESREVDVDDLWSESEGDDDDDEY</sequence>
<dbReference type="Proteomes" id="UP000077266">
    <property type="component" value="Unassembled WGS sequence"/>
</dbReference>
<evidence type="ECO:0000313" key="3">
    <source>
        <dbReference type="Proteomes" id="UP000077266"/>
    </source>
</evidence>
<evidence type="ECO:0000313" key="2">
    <source>
        <dbReference type="EMBL" id="KZV89952.1"/>
    </source>
</evidence>
<dbReference type="STRING" id="1314781.A0A165G406"/>
<feature type="compositionally biased region" description="Polar residues" evidence="1">
    <location>
        <begin position="69"/>
        <end position="88"/>
    </location>
</feature>
<feature type="compositionally biased region" description="Pro residues" evidence="1">
    <location>
        <begin position="1155"/>
        <end position="1173"/>
    </location>
</feature>
<feature type="region of interest" description="Disordered" evidence="1">
    <location>
        <begin position="1147"/>
        <end position="1272"/>
    </location>
</feature>
<dbReference type="InterPro" id="IPR041078">
    <property type="entry name" value="Plavaka"/>
</dbReference>
<reference evidence="2 3" key="1">
    <citation type="journal article" date="2016" name="Mol. Biol. Evol.">
        <title>Comparative Genomics of Early-Diverging Mushroom-Forming Fungi Provides Insights into the Origins of Lignocellulose Decay Capabilities.</title>
        <authorList>
            <person name="Nagy L.G."/>
            <person name="Riley R."/>
            <person name="Tritt A."/>
            <person name="Adam C."/>
            <person name="Daum C."/>
            <person name="Floudas D."/>
            <person name="Sun H."/>
            <person name="Yadav J.S."/>
            <person name="Pangilinan J."/>
            <person name="Larsson K.H."/>
            <person name="Matsuura K."/>
            <person name="Barry K."/>
            <person name="Labutti K."/>
            <person name="Kuo R."/>
            <person name="Ohm R.A."/>
            <person name="Bhattacharya S.S."/>
            <person name="Shirouzu T."/>
            <person name="Yoshinaga Y."/>
            <person name="Martin F.M."/>
            <person name="Grigoriev I.V."/>
            <person name="Hibbett D.S."/>
        </authorList>
    </citation>
    <scope>NUCLEOTIDE SEQUENCE [LARGE SCALE GENOMIC DNA]</scope>
    <source>
        <strain evidence="2 3">HHB12029</strain>
    </source>
</reference>
<name>A0A165G406_EXIGL</name>
<evidence type="ECO:0000256" key="1">
    <source>
        <dbReference type="SAM" id="MobiDB-lite"/>
    </source>
</evidence>
<feature type="region of interest" description="Disordered" evidence="1">
    <location>
        <begin position="862"/>
        <end position="886"/>
    </location>
</feature>
<feature type="compositionally biased region" description="Acidic residues" evidence="1">
    <location>
        <begin position="1224"/>
        <end position="1272"/>
    </location>
</feature>
<organism evidence="2 3">
    <name type="scientific">Exidia glandulosa HHB12029</name>
    <dbReference type="NCBI Taxonomy" id="1314781"/>
    <lineage>
        <taxon>Eukaryota</taxon>
        <taxon>Fungi</taxon>
        <taxon>Dikarya</taxon>
        <taxon>Basidiomycota</taxon>
        <taxon>Agaricomycotina</taxon>
        <taxon>Agaricomycetes</taxon>
        <taxon>Auriculariales</taxon>
        <taxon>Exidiaceae</taxon>
        <taxon>Exidia</taxon>
    </lineage>
</organism>
<accession>A0A165G406</accession>
<dbReference type="Pfam" id="PF18759">
    <property type="entry name" value="Plavaka"/>
    <property type="match status" value="1"/>
</dbReference>
<keyword evidence="3" id="KW-1185">Reference proteome</keyword>
<feature type="region of interest" description="Disordered" evidence="1">
    <location>
        <begin position="1"/>
        <end position="93"/>
    </location>
</feature>
<dbReference type="OrthoDB" id="2687259at2759"/>
<dbReference type="InParanoid" id="A0A165G406"/>
<gene>
    <name evidence="2" type="ORF">EXIGLDRAFT_771236</name>
</gene>
<proteinExistence type="predicted"/>
<dbReference type="AlphaFoldDB" id="A0A165G406"/>